<protein>
    <recommendedName>
        <fullName evidence="4">Terminase</fullName>
    </recommendedName>
</protein>
<comment type="caution">
    <text evidence="2">The sequence shown here is derived from an EMBL/GenBank/DDBJ whole genome shotgun (WGS) entry which is preliminary data.</text>
</comment>
<dbReference type="PATRIC" id="fig|679201.3.peg.478"/>
<evidence type="ECO:0000313" key="2">
    <source>
        <dbReference type="EMBL" id="EHG21771.1"/>
    </source>
</evidence>
<organism evidence="2 3">
    <name type="scientific">Selenomonas infelix ATCC 43532</name>
    <dbReference type="NCBI Taxonomy" id="679201"/>
    <lineage>
        <taxon>Bacteria</taxon>
        <taxon>Bacillati</taxon>
        <taxon>Bacillota</taxon>
        <taxon>Negativicutes</taxon>
        <taxon>Selenomonadales</taxon>
        <taxon>Selenomonadaceae</taxon>
        <taxon>Selenomonas</taxon>
    </lineage>
</organism>
<dbReference type="Proteomes" id="UP000004129">
    <property type="component" value="Unassembled WGS sequence"/>
</dbReference>
<name>G5GMJ3_9FIRM</name>
<gene>
    <name evidence="2" type="ORF">HMPREF9334_00474</name>
</gene>
<reference evidence="2 3" key="1">
    <citation type="submission" date="2011-08" db="EMBL/GenBank/DDBJ databases">
        <title>The Genome Sequence of Selenomonas infelix ATCC 43532.</title>
        <authorList>
            <consortium name="The Broad Institute Genome Sequencing Platform"/>
            <person name="Earl A."/>
            <person name="Ward D."/>
            <person name="Feldgarden M."/>
            <person name="Gevers D."/>
            <person name="Izard J."/>
            <person name="Blanton J.M."/>
            <person name="Baranova O.V."/>
            <person name="Dewhirst F.E."/>
            <person name="Young S.K."/>
            <person name="Zeng Q."/>
            <person name="Gargeya S."/>
            <person name="Fitzgerald M."/>
            <person name="Haas B."/>
            <person name="Abouelleil A."/>
            <person name="Alvarado L."/>
            <person name="Arachchi H.M."/>
            <person name="Berlin A."/>
            <person name="Brown A."/>
            <person name="Chapman S.B."/>
            <person name="Chen Z."/>
            <person name="Dunbar C."/>
            <person name="Freedman E."/>
            <person name="Gearin G."/>
            <person name="Gellesch M."/>
            <person name="Goldberg J."/>
            <person name="Griggs A."/>
            <person name="Gujja S."/>
            <person name="Heiman D."/>
            <person name="Howarth C."/>
            <person name="Larson L."/>
            <person name="Lui A."/>
            <person name="MacDonald P.J.P."/>
            <person name="Montmayeur A."/>
            <person name="Murphy C."/>
            <person name="Neiman D."/>
            <person name="Pearson M."/>
            <person name="Priest M."/>
            <person name="Roberts A."/>
            <person name="Saif S."/>
            <person name="Shea T."/>
            <person name="Shenoy N."/>
            <person name="Sisk P."/>
            <person name="Stolte C."/>
            <person name="Sykes S."/>
            <person name="Wortman J."/>
            <person name="Nusbaum C."/>
            <person name="Birren B."/>
        </authorList>
    </citation>
    <scope>NUCLEOTIDE SEQUENCE [LARGE SCALE GENOMIC DNA]</scope>
    <source>
        <strain evidence="2 3">ATCC 43532</strain>
    </source>
</reference>
<dbReference type="Pfam" id="PF05119">
    <property type="entry name" value="Terminase_4"/>
    <property type="match status" value="1"/>
</dbReference>
<feature type="compositionally biased region" description="Basic residues" evidence="1">
    <location>
        <begin position="9"/>
        <end position="20"/>
    </location>
</feature>
<dbReference type="EMBL" id="ACZM01000004">
    <property type="protein sequence ID" value="EHG21771.1"/>
    <property type="molecule type" value="Genomic_DNA"/>
</dbReference>
<dbReference type="STRING" id="679201.HMPREF9334_00474"/>
<evidence type="ECO:0000313" key="3">
    <source>
        <dbReference type="Proteomes" id="UP000004129"/>
    </source>
</evidence>
<dbReference type="RefSeq" id="WP_006691924.1">
    <property type="nucleotide sequence ID" value="NZ_JH376797.1"/>
</dbReference>
<evidence type="ECO:0000256" key="1">
    <source>
        <dbReference type="SAM" id="MobiDB-lite"/>
    </source>
</evidence>
<keyword evidence="3" id="KW-1185">Reference proteome</keyword>
<dbReference type="AlphaFoldDB" id="G5GMJ3"/>
<proteinExistence type="predicted"/>
<sequence length="188" mass="20966">MARDGTNRGGRRPRAGRKPQTRSDRVAPGQTANVLEFPGVDLGNADGMKAADLCGTDMPRPSAYLSACQKNGKTLGADDIFRETWQWLKERGCERLVNPRLIESYAQAFARYIQCEEAVSQYGLLGKHPTTGGAIASPFVQMALSFQKQSNLLWYEIFDIVKQNCTTNFSGSAQEDPMERLLRTRMQK</sequence>
<dbReference type="HOGENOM" id="CLU_098979_0_0_9"/>
<dbReference type="InterPro" id="IPR006448">
    <property type="entry name" value="Phage_term_ssu_P27"/>
</dbReference>
<accession>G5GMJ3</accession>
<dbReference type="OrthoDB" id="3078241at2"/>
<dbReference type="eggNOG" id="ENOG502Z8QS">
    <property type="taxonomic scope" value="Bacteria"/>
</dbReference>
<evidence type="ECO:0008006" key="4">
    <source>
        <dbReference type="Google" id="ProtNLM"/>
    </source>
</evidence>
<feature type="region of interest" description="Disordered" evidence="1">
    <location>
        <begin position="1"/>
        <end position="27"/>
    </location>
</feature>